<dbReference type="Pfam" id="PF17667">
    <property type="entry name" value="Pkinase_fungal"/>
    <property type="match status" value="1"/>
</dbReference>
<dbReference type="InterPro" id="IPR011009">
    <property type="entry name" value="Kinase-like_dom_sf"/>
</dbReference>
<reference evidence="2 3" key="1">
    <citation type="journal article" date="2015" name="Genome Biol. Evol.">
        <title>Phylogenomic analyses indicate that early fungi evolved digesting cell walls of algal ancestors of land plants.</title>
        <authorList>
            <person name="Chang Y."/>
            <person name="Wang S."/>
            <person name="Sekimoto S."/>
            <person name="Aerts A.L."/>
            <person name="Choi C."/>
            <person name="Clum A."/>
            <person name="LaButti K.M."/>
            <person name="Lindquist E.A."/>
            <person name="Yee Ngan C."/>
            <person name="Ohm R.A."/>
            <person name="Salamov A.A."/>
            <person name="Grigoriev I.V."/>
            <person name="Spatafora J.W."/>
            <person name="Berbee M.L."/>
        </authorList>
    </citation>
    <scope>NUCLEOTIDE SEQUENCE [LARGE SCALE GENOMIC DNA]</scope>
    <source>
        <strain evidence="2 3">NRRL 1564</strain>
    </source>
</reference>
<dbReference type="InterPro" id="IPR040976">
    <property type="entry name" value="Pkinase_fungal"/>
</dbReference>
<organism evidence="2 3">
    <name type="scientific">Coemansia reversa (strain ATCC 12441 / NRRL 1564)</name>
    <dbReference type="NCBI Taxonomy" id="763665"/>
    <lineage>
        <taxon>Eukaryota</taxon>
        <taxon>Fungi</taxon>
        <taxon>Fungi incertae sedis</taxon>
        <taxon>Zoopagomycota</taxon>
        <taxon>Kickxellomycotina</taxon>
        <taxon>Kickxellomycetes</taxon>
        <taxon>Kickxellales</taxon>
        <taxon>Kickxellaceae</taxon>
        <taxon>Coemansia</taxon>
    </lineage>
</organism>
<accession>A0A2G5B1I8</accession>
<dbReference type="InterPro" id="IPR008266">
    <property type="entry name" value="Tyr_kinase_AS"/>
</dbReference>
<dbReference type="PANTHER" id="PTHR38248">
    <property type="entry name" value="FUNK1 6"/>
    <property type="match status" value="1"/>
</dbReference>
<evidence type="ECO:0000313" key="2">
    <source>
        <dbReference type="EMBL" id="PIA12861.1"/>
    </source>
</evidence>
<dbReference type="Gene3D" id="1.10.510.10">
    <property type="entry name" value="Transferase(Phosphotransferase) domain 1"/>
    <property type="match status" value="1"/>
</dbReference>
<gene>
    <name evidence="2" type="ORF">COEREDRAFT_12083</name>
</gene>
<dbReference type="OrthoDB" id="5584477at2759"/>
<dbReference type="Proteomes" id="UP000242474">
    <property type="component" value="Unassembled WGS sequence"/>
</dbReference>
<protein>
    <recommendedName>
        <fullName evidence="1">Fungal-type protein kinase domain-containing protein</fullName>
    </recommendedName>
</protein>
<proteinExistence type="predicted"/>
<sequence length="350" mass="39258">MLSRSFAEVRVCIFTSGRALGSHIIDISSKEGRYQYIRLLVDWSLCEWHQLGFDSTVQQCQGLNCWEIIVPPLSADQGDTSNPSTDGINIHAPTSYYFSKAYVVADLLFGRHTRCYPATSIKPAVPVSSKISICREVLVKDAWSFARRNGSSDGSDIEDMLSSNPKFNDHLPKIICGGTVHMDSNGEAIADNADFILGELHSLLYEDEDTRGHFYSHTHMAMTPIGQRLHDIGSVFELIIAVYDALKAHATVLKERNILHRDISENNILFRRDESGNISGILIDFDNAVDSAAAQSYRQPICTGTLPFMSLNNLRRFDVSHIVIDNIGSAMCLVVWLGIWRYFEHHYLIT</sequence>
<feature type="domain" description="Fungal-type protein kinase" evidence="1">
    <location>
        <begin position="216"/>
        <end position="336"/>
    </location>
</feature>
<dbReference type="EMBL" id="KZ303562">
    <property type="protein sequence ID" value="PIA12861.1"/>
    <property type="molecule type" value="Genomic_DNA"/>
</dbReference>
<dbReference type="AlphaFoldDB" id="A0A2G5B1I8"/>
<dbReference type="PROSITE" id="PS00109">
    <property type="entry name" value="PROTEIN_KINASE_TYR"/>
    <property type="match status" value="1"/>
</dbReference>
<dbReference type="PANTHER" id="PTHR38248:SF2">
    <property type="entry name" value="FUNK1 11"/>
    <property type="match status" value="1"/>
</dbReference>
<evidence type="ECO:0000259" key="1">
    <source>
        <dbReference type="Pfam" id="PF17667"/>
    </source>
</evidence>
<dbReference type="GO" id="GO:0004672">
    <property type="term" value="F:protein kinase activity"/>
    <property type="evidence" value="ECO:0007669"/>
    <property type="project" value="InterPro"/>
</dbReference>
<name>A0A2G5B1I8_COERN</name>
<keyword evidence="3" id="KW-1185">Reference proteome</keyword>
<dbReference type="SUPFAM" id="SSF56112">
    <property type="entry name" value="Protein kinase-like (PK-like)"/>
    <property type="match status" value="1"/>
</dbReference>
<evidence type="ECO:0000313" key="3">
    <source>
        <dbReference type="Proteomes" id="UP000242474"/>
    </source>
</evidence>